<dbReference type="PROSITE" id="PS51123">
    <property type="entry name" value="OMPA_2"/>
    <property type="match status" value="1"/>
</dbReference>
<evidence type="ECO:0000256" key="2">
    <source>
        <dbReference type="ARBA" id="ARBA00023136"/>
    </source>
</evidence>
<evidence type="ECO:0000313" key="7">
    <source>
        <dbReference type="Proteomes" id="UP000216998"/>
    </source>
</evidence>
<dbReference type="PANTHER" id="PTHR30329:SF21">
    <property type="entry name" value="LIPOPROTEIN YIAD-RELATED"/>
    <property type="match status" value="1"/>
</dbReference>
<dbReference type="Gene3D" id="3.30.1330.60">
    <property type="entry name" value="OmpA-like domain"/>
    <property type="match status" value="1"/>
</dbReference>
<dbReference type="EMBL" id="NOXU01000021">
    <property type="protein sequence ID" value="OYQ36697.1"/>
    <property type="molecule type" value="Genomic_DNA"/>
</dbReference>
<name>A0A255Z590_9PROT</name>
<evidence type="ECO:0000313" key="6">
    <source>
        <dbReference type="EMBL" id="OYQ36697.1"/>
    </source>
</evidence>
<dbReference type="OrthoDB" id="7352253at2"/>
<reference evidence="6 7" key="1">
    <citation type="submission" date="2017-07" db="EMBL/GenBank/DDBJ databases">
        <title>Niveispirillum cyanobacteriorum sp. nov., isolated from cyanobacterial aggregates in a eutrophic lake.</title>
        <authorList>
            <person name="Cai H."/>
        </authorList>
    </citation>
    <scope>NUCLEOTIDE SEQUENCE [LARGE SCALE GENOMIC DNA]</scope>
    <source>
        <strain evidence="7">TH1-14</strain>
    </source>
</reference>
<dbReference type="Gene3D" id="1.25.40.10">
    <property type="entry name" value="Tetratricopeptide repeat domain"/>
    <property type="match status" value="1"/>
</dbReference>
<keyword evidence="3" id="KW-0998">Cell outer membrane</keyword>
<sequence length="270" mass="29252">MPNANLLWALPIGLLLLNGCSNRHQEAGYRGPGHDVSVTSPGYVALKAGNFDKSTRILEAANIKWPNSPYDELNLGASYQSQGRMDLAEPLLRRAITHGHGLMPAESSQDWAKGMTVEEVACRNLSLGLAPATIEGTATPCQTTLVVAVVAAPGPVAAVYQQTSYNTYFEFDKATLTRDGEAILREAAKEIRSNPDRHVTLVGKASSIGGDYYNMDLSRQRAETVRNTLIAAGVPSSRIEVLWVGERELAVPQRDGKREPLNRVVEGTVK</sequence>
<gene>
    <name evidence="6" type="ORF">CHU95_03810</name>
</gene>
<keyword evidence="2 4" id="KW-0472">Membrane</keyword>
<organism evidence="6 7">
    <name type="scientific">Niveispirillum lacus</name>
    <dbReference type="NCBI Taxonomy" id="1981099"/>
    <lineage>
        <taxon>Bacteria</taxon>
        <taxon>Pseudomonadati</taxon>
        <taxon>Pseudomonadota</taxon>
        <taxon>Alphaproteobacteria</taxon>
        <taxon>Rhodospirillales</taxon>
        <taxon>Azospirillaceae</taxon>
        <taxon>Niveispirillum</taxon>
    </lineage>
</organism>
<dbReference type="InterPro" id="IPR011990">
    <property type="entry name" value="TPR-like_helical_dom_sf"/>
</dbReference>
<accession>A0A255Z590</accession>
<dbReference type="CDD" id="cd07185">
    <property type="entry name" value="OmpA_C-like"/>
    <property type="match status" value="1"/>
</dbReference>
<dbReference type="InterPro" id="IPR006664">
    <property type="entry name" value="OMP_bac"/>
</dbReference>
<protein>
    <recommendedName>
        <fullName evidence="5">OmpA-like domain-containing protein</fullName>
    </recommendedName>
</protein>
<evidence type="ECO:0000256" key="1">
    <source>
        <dbReference type="ARBA" id="ARBA00004442"/>
    </source>
</evidence>
<dbReference type="GO" id="GO:0009279">
    <property type="term" value="C:cell outer membrane"/>
    <property type="evidence" value="ECO:0007669"/>
    <property type="project" value="UniProtKB-SubCell"/>
</dbReference>
<dbReference type="InterPro" id="IPR006665">
    <property type="entry name" value="OmpA-like"/>
</dbReference>
<dbReference type="Pfam" id="PF00691">
    <property type="entry name" value="OmpA"/>
    <property type="match status" value="1"/>
</dbReference>
<dbReference type="SUPFAM" id="SSF103088">
    <property type="entry name" value="OmpA-like"/>
    <property type="match status" value="1"/>
</dbReference>
<keyword evidence="7" id="KW-1185">Reference proteome</keyword>
<feature type="domain" description="OmpA-like" evidence="5">
    <location>
        <begin position="156"/>
        <end position="270"/>
    </location>
</feature>
<evidence type="ECO:0000259" key="5">
    <source>
        <dbReference type="PROSITE" id="PS51123"/>
    </source>
</evidence>
<evidence type="ECO:0000256" key="4">
    <source>
        <dbReference type="PROSITE-ProRule" id="PRU00473"/>
    </source>
</evidence>
<dbReference type="InterPro" id="IPR050330">
    <property type="entry name" value="Bact_OuterMem_StrucFunc"/>
</dbReference>
<proteinExistence type="predicted"/>
<dbReference type="SUPFAM" id="SSF48452">
    <property type="entry name" value="TPR-like"/>
    <property type="match status" value="1"/>
</dbReference>
<comment type="caution">
    <text evidence="6">The sequence shown here is derived from an EMBL/GenBank/DDBJ whole genome shotgun (WGS) entry which is preliminary data.</text>
</comment>
<dbReference type="RefSeq" id="WP_094453909.1">
    <property type="nucleotide sequence ID" value="NZ_NOXU01000021.1"/>
</dbReference>
<evidence type="ECO:0000256" key="3">
    <source>
        <dbReference type="ARBA" id="ARBA00023237"/>
    </source>
</evidence>
<comment type="subcellular location">
    <subcellularLocation>
        <location evidence="1">Cell outer membrane</location>
    </subcellularLocation>
</comment>
<dbReference type="PANTHER" id="PTHR30329">
    <property type="entry name" value="STATOR ELEMENT OF FLAGELLAR MOTOR COMPLEX"/>
    <property type="match status" value="1"/>
</dbReference>
<dbReference type="Proteomes" id="UP000216998">
    <property type="component" value="Unassembled WGS sequence"/>
</dbReference>
<dbReference type="PRINTS" id="PR01021">
    <property type="entry name" value="OMPADOMAIN"/>
</dbReference>
<dbReference type="AlphaFoldDB" id="A0A255Z590"/>
<dbReference type="InterPro" id="IPR036737">
    <property type="entry name" value="OmpA-like_sf"/>
</dbReference>